<reference evidence="2 3" key="1">
    <citation type="submission" date="2018-05" db="EMBL/GenBank/DDBJ databases">
        <title>Whole genome sequencing for identification of molecular markers to develop diagnostic detection tools for the regulated plant pathogen Lachnellula willkommii.</title>
        <authorList>
            <person name="Giroux E."/>
            <person name="Bilodeau G."/>
        </authorList>
    </citation>
    <scope>NUCLEOTIDE SEQUENCE [LARGE SCALE GENOMIC DNA]</scope>
    <source>
        <strain evidence="2 3">CBS 203.66</strain>
    </source>
</reference>
<evidence type="ECO:0000313" key="3">
    <source>
        <dbReference type="Proteomes" id="UP000469559"/>
    </source>
</evidence>
<organism evidence="2 3">
    <name type="scientific">Lachnellula arida</name>
    <dbReference type="NCBI Taxonomy" id="1316785"/>
    <lineage>
        <taxon>Eukaryota</taxon>
        <taxon>Fungi</taxon>
        <taxon>Dikarya</taxon>
        <taxon>Ascomycota</taxon>
        <taxon>Pezizomycotina</taxon>
        <taxon>Leotiomycetes</taxon>
        <taxon>Helotiales</taxon>
        <taxon>Lachnaceae</taxon>
        <taxon>Lachnellula</taxon>
    </lineage>
</organism>
<dbReference type="InterPro" id="IPR039327">
    <property type="entry name" value="CON7-like"/>
</dbReference>
<accession>A0A8T9B1T8</accession>
<dbReference type="GO" id="GO:0006355">
    <property type="term" value="P:regulation of DNA-templated transcription"/>
    <property type="evidence" value="ECO:0007669"/>
    <property type="project" value="InterPro"/>
</dbReference>
<dbReference type="PANTHER" id="PTHR36167">
    <property type="entry name" value="C2H2 FINGER DOMAIN TRANSCRIPTION FACTOR (EUROFUNG)-RELATED"/>
    <property type="match status" value="1"/>
</dbReference>
<dbReference type="PANTHER" id="PTHR36167:SF3">
    <property type="entry name" value="C2H2 FINGER DOMAIN TRANSCRIPTION FACTOR (EUROFUNG)-RELATED"/>
    <property type="match status" value="1"/>
</dbReference>
<evidence type="ECO:0000256" key="1">
    <source>
        <dbReference type="SAM" id="Coils"/>
    </source>
</evidence>
<dbReference type="OrthoDB" id="3200163at2759"/>
<name>A0A8T9B1T8_9HELO</name>
<gene>
    <name evidence="2" type="ORF">LARI1_G008209</name>
</gene>
<dbReference type="Proteomes" id="UP000469559">
    <property type="component" value="Unassembled WGS sequence"/>
</dbReference>
<dbReference type="EMBL" id="QGMF01000906">
    <property type="protein sequence ID" value="TVY13607.1"/>
    <property type="molecule type" value="Genomic_DNA"/>
</dbReference>
<comment type="caution">
    <text evidence="2">The sequence shown here is derived from an EMBL/GenBank/DDBJ whole genome shotgun (WGS) entry which is preliminary data.</text>
</comment>
<keyword evidence="1" id="KW-0175">Coiled coil</keyword>
<evidence type="ECO:0008006" key="4">
    <source>
        <dbReference type="Google" id="ProtNLM"/>
    </source>
</evidence>
<keyword evidence="3" id="KW-1185">Reference proteome</keyword>
<evidence type="ECO:0000313" key="2">
    <source>
        <dbReference type="EMBL" id="TVY13607.1"/>
    </source>
</evidence>
<feature type="coiled-coil region" evidence="1">
    <location>
        <begin position="118"/>
        <end position="160"/>
    </location>
</feature>
<proteinExistence type="predicted"/>
<protein>
    <recommendedName>
        <fullName evidence="4">Fungal N-terminal domain-containing protein</fullName>
    </recommendedName>
</protein>
<sequence length="280" mass="30910">MAELGVAASAISVASIAIQVGDSIIKLKDFWNHVKEAPEEIKLLIEEIETLGSVLSGVESSKARDDPPHLEPAFASRCLELCRKGAGILEAVVKEADEEIRKRKRVGGVKAVLKKGTIERLKERLRSAQLMLMLSNQAYSEALQKQRHELQREWAELQQRQLDELKTCVSQSTDVVLSLHTTVGQQASLVSPSFCNSAPSHTASDRDSLEHTAASVQKAQKRQQTFLAKLRGPRWLPLISRVLEISGSKAPFGWNLSIRTYNIVPSGSPVMDFARHGELS</sequence>
<dbReference type="AlphaFoldDB" id="A0A8T9B1T8"/>